<dbReference type="OrthoDB" id="9815130at2"/>
<dbReference type="SUPFAM" id="SSF52374">
    <property type="entry name" value="Nucleotidylyl transferase"/>
    <property type="match status" value="1"/>
</dbReference>
<keyword evidence="6 10" id="KW-0547">Nucleotide-binding</keyword>
<dbReference type="PANTHER" id="PTHR10890:SF3">
    <property type="entry name" value="CYSTEINE--TRNA LIGASE, CYTOPLASMIC"/>
    <property type="match status" value="1"/>
</dbReference>
<evidence type="ECO:0000313" key="13">
    <source>
        <dbReference type="Proteomes" id="UP000318336"/>
    </source>
</evidence>
<dbReference type="EMBL" id="VFOK01000001">
    <property type="protein sequence ID" value="TQL33031.1"/>
    <property type="molecule type" value="Genomic_DNA"/>
</dbReference>
<feature type="binding site" evidence="10">
    <location>
        <position position="250"/>
    </location>
    <ligand>
        <name>Zn(2+)</name>
        <dbReference type="ChEBI" id="CHEBI:29105"/>
    </ligand>
</feature>
<dbReference type="PRINTS" id="PR00983">
    <property type="entry name" value="TRNASYNTHCYS"/>
</dbReference>
<feature type="binding site" evidence="10">
    <location>
        <position position="275"/>
    </location>
    <ligand>
        <name>Zn(2+)</name>
        <dbReference type="ChEBI" id="CHEBI:29105"/>
    </ligand>
</feature>
<comment type="function">
    <text evidence="1 10">Catalyzes the ATP-dependent condensation of GlcN-Ins and L-cysteine to form L-Cys-GlcN-Ins.</text>
</comment>
<feature type="binding site" evidence="10">
    <location>
        <position position="44"/>
    </location>
    <ligand>
        <name>Zn(2+)</name>
        <dbReference type="ChEBI" id="CHEBI:29105"/>
    </ligand>
</feature>
<comment type="similarity">
    <text evidence="2 10">Belongs to the class-I aminoacyl-tRNA synthetase family. MshC subfamily.</text>
</comment>
<feature type="binding site" evidence="10">
    <location>
        <position position="59"/>
    </location>
    <ligand>
        <name>L-cysteinyl-5'-AMP</name>
        <dbReference type="ChEBI" id="CHEBI:144924"/>
    </ligand>
</feature>
<keyword evidence="5 10" id="KW-0479">Metal-binding</keyword>
<dbReference type="Pfam" id="PF01406">
    <property type="entry name" value="tRNA-synt_1e"/>
    <property type="match status" value="1"/>
</dbReference>
<name>A0A542XB25_9MICO</name>
<protein>
    <recommendedName>
        <fullName evidence="10">L-cysteine:1D-myo-inositol 2-amino-2-deoxy-alpha-D-glucopyranoside ligase</fullName>
        <shortName evidence="10">L-Cys:GlcN-Ins ligase</shortName>
        <ecNumber evidence="10">6.3.1.13</ecNumber>
    </recommendedName>
    <alternativeName>
        <fullName evidence="10">Mycothiol ligase</fullName>
        <shortName evidence="10">MSH ligase</shortName>
    </alternativeName>
</protein>
<dbReference type="Gene3D" id="1.20.120.640">
    <property type="entry name" value="Anticodon-binding domain of a subclass of class I aminoacyl-tRNA synthetases"/>
    <property type="match status" value="1"/>
</dbReference>
<dbReference type="Gene3D" id="3.40.50.620">
    <property type="entry name" value="HUPs"/>
    <property type="match status" value="1"/>
</dbReference>
<sequence>MESWPAPSVPALADAAPALRLHDTASGTLQPVEGSDGTARIYVCGITPYDATHLGHAATYVTFDLVGRLLRANGLRVRYAQNVTDVDDPLFERAARDGVDWRDLGREEVQLFRDDMTALRVLPPDAYVGVEESMPRHAARVSELIESGAAYLLPLPDGEAAQASDAARPGDEPGHDVYLDLARCPDFGHLSGWTREQMLDVYAERGGDPDRPGKRDVLDPLLWRAARDGEPSWPGPDGAGPGRPGWHLECTTIALDELGPGFDVQGGGTDLVFPHHEMSAVQAEALPGSPAFAQVYSHQAMVGYDGAKMSKSLGNLVRVSDLRAQGVDPMAVRLVLLDQHYRQEWGYTDELLSAAQARLDRWREGLLGHPACDRALVATVAERLADDLDSPGALAAIDRWIGEHPDGADDGSDVSVADAVDALLGVELRPEG</sequence>
<evidence type="ECO:0000256" key="9">
    <source>
        <dbReference type="ARBA" id="ARBA00048350"/>
    </source>
</evidence>
<evidence type="ECO:0000313" key="12">
    <source>
        <dbReference type="EMBL" id="TQL33031.1"/>
    </source>
</evidence>
<feature type="binding site" evidence="10">
    <location>
        <position position="246"/>
    </location>
    <ligand>
        <name>L-cysteinyl-5'-AMP</name>
        <dbReference type="ChEBI" id="CHEBI:144924"/>
    </ligand>
</feature>
<feature type="short sequence motif" description="'KMSKS' region" evidence="10">
    <location>
        <begin position="308"/>
        <end position="312"/>
    </location>
</feature>
<feature type="short sequence motif" description="'HIGH' region" evidence="10">
    <location>
        <begin position="46"/>
        <end position="56"/>
    </location>
</feature>
<feature type="binding site" evidence="10">
    <location>
        <begin position="268"/>
        <end position="270"/>
    </location>
    <ligand>
        <name>L-cysteinyl-5'-AMP</name>
        <dbReference type="ChEBI" id="CHEBI:144924"/>
    </ligand>
</feature>
<reference evidence="12 13" key="1">
    <citation type="submission" date="2019-06" db="EMBL/GenBank/DDBJ databases">
        <title>Sequencing the genomes of 1000 actinobacteria strains.</title>
        <authorList>
            <person name="Klenk H.-P."/>
        </authorList>
    </citation>
    <scope>NUCLEOTIDE SEQUENCE [LARGE SCALE GENOMIC DNA]</scope>
    <source>
        <strain evidence="12 13">DSM 24617</strain>
    </source>
</reference>
<dbReference type="GO" id="GO:0006423">
    <property type="term" value="P:cysteinyl-tRNA aminoacylation"/>
    <property type="evidence" value="ECO:0007669"/>
    <property type="project" value="TreeGrafter"/>
</dbReference>
<evidence type="ECO:0000256" key="6">
    <source>
        <dbReference type="ARBA" id="ARBA00022741"/>
    </source>
</evidence>
<evidence type="ECO:0000256" key="5">
    <source>
        <dbReference type="ARBA" id="ARBA00022723"/>
    </source>
</evidence>
<feature type="binding site" evidence="10">
    <location>
        <begin position="82"/>
        <end position="84"/>
    </location>
    <ligand>
        <name>L-cysteinyl-5'-AMP</name>
        <dbReference type="ChEBI" id="CHEBI:144924"/>
    </ligand>
</feature>
<dbReference type="GO" id="GO:0004817">
    <property type="term" value="F:cysteine-tRNA ligase activity"/>
    <property type="evidence" value="ECO:0007669"/>
    <property type="project" value="TreeGrafter"/>
</dbReference>
<keyword evidence="7 10" id="KW-0862">Zinc</keyword>
<dbReference type="RefSeq" id="WP_142005099.1">
    <property type="nucleotide sequence ID" value="NZ_CAJTBP010000001.1"/>
</dbReference>
<feature type="binding site" evidence="10">
    <location>
        <position position="302"/>
    </location>
    <ligand>
        <name>L-cysteinyl-5'-AMP</name>
        <dbReference type="ChEBI" id="CHEBI:144924"/>
    </ligand>
</feature>
<keyword evidence="4 10" id="KW-0436">Ligase</keyword>
<evidence type="ECO:0000256" key="7">
    <source>
        <dbReference type="ARBA" id="ARBA00022833"/>
    </source>
</evidence>
<evidence type="ECO:0000256" key="3">
    <source>
        <dbReference type="ARBA" id="ARBA00011245"/>
    </source>
</evidence>
<dbReference type="HAMAP" id="MF_01697">
    <property type="entry name" value="MshC"/>
    <property type="match status" value="1"/>
</dbReference>
<dbReference type="PANTHER" id="PTHR10890">
    <property type="entry name" value="CYSTEINYL-TRNA SYNTHETASE"/>
    <property type="match status" value="1"/>
</dbReference>
<evidence type="ECO:0000256" key="10">
    <source>
        <dbReference type="HAMAP-Rule" id="MF_01697"/>
    </source>
</evidence>
<evidence type="ECO:0000256" key="1">
    <source>
        <dbReference type="ARBA" id="ARBA00003679"/>
    </source>
</evidence>
<evidence type="ECO:0000256" key="8">
    <source>
        <dbReference type="ARBA" id="ARBA00022840"/>
    </source>
</evidence>
<dbReference type="InterPro" id="IPR014729">
    <property type="entry name" value="Rossmann-like_a/b/a_fold"/>
</dbReference>
<dbReference type="AlphaFoldDB" id="A0A542XB25"/>
<dbReference type="GO" id="GO:0005829">
    <property type="term" value="C:cytosol"/>
    <property type="evidence" value="ECO:0007669"/>
    <property type="project" value="TreeGrafter"/>
</dbReference>
<dbReference type="EC" id="6.3.1.13" evidence="10"/>
<dbReference type="GO" id="GO:0010125">
    <property type="term" value="P:mycothiol biosynthetic process"/>
    <property type="evidence" value="ECO:0007669"/>
    <property type="project" value="UniProtKB-UniRule"/>
</dbReference>
<comment type="caution">
    <text evidence="12">The sequence shown here is derived from an EMBL/GenBank/DDBJ whole genome shotgun (WGS) entry which is preliminary data.</text>
</comment>
<dbReference type="InterPro" id="IPR024909">
    <property type="entry name" value="Cys-tRNA/MSH_ligase"/>
</dbReference>
<dbReference type="GO" id="GO:0005524">
    <property type="term" value="F:ATP binding"/>
    <property type="evidence" value="ECO:0007669"/>
    <property type="project" value="UniProtKB-KW"/>
</dbReference>
<comment type="catalytic activity">
    <reaction evidence="9 10">
        <text>1D-myo-inositol 2-amino-2-deoxy-alpha-D-glucopyranoside + L-cysteine + ATP = 1D-myo-inositol 2-(L-cysteinylamino)-2-deoxy-alpha-D-glucopyranoside + AMP + diphosphate + H(+)</text>
        <dbReference type="Rhea" id="RHEA:26176"/>
        <dbReference type="ChEBI" id="CHEBI:15378"/>
        <dbReference type="ChEBI" id="CHEBI:30616"/>
        <dbReference type="ChEBI" id="CHEBI:33019"/>
        <dbReference type="ChEBI" id="CHEBI:35235"/>
        <dbReference type="ChEBI" id="CHEBI:58886"/>
        <dbReference type="ChEBI" id="CHEBI:58887"/>
        <dbReference type="ChEBI" id="CHEBI:456215"/>
        <dbReference type="EC" id="6.3.1.13"/>
    </reaction>
</comment>
<keyword evidence="8 10" id="KW-0067">ATP-binding</keyword>
<evidence type="ECO:0000256" key="4">
    <source>
        <dbReference type="ARBA" id="ARBA00022598"/>
    </source>
</evidence>
<feature type="domain" description="tRNA synthetases class I catalytic" evidence="11">
    <location>
        <begin position="36"/>
        <end position="356"/>
    </location>
</feature>
<evidence type="ECO:0000259" key="11">
    <source>
        <dbReference type="Pfam" id="PF01406"/>
    </source>
</evidence>
<comment type="subunit">
    <text evidence="3 10">Monomer.</text>
</comment>
<dbReference type="GO" id="GO:0035446">
    <property type="term" value="F:cysteine-glucosaminylinositol ligase activity"/>
    <property type="evidence" value="ECO:0007669"/>
    <property type="project" value="UniProtKB-UniRule"/>
</dbReference>
<dbReference type="Proteomes" id="UP000318336">
    <property type="component" value="Unassembled WGS sequence"/>
</dbReference>
<dbReference type="GO" id="GO:0008270">
    <property type="term" value="F:zinc ion binding"/>
    <property type="evidence" value="ECO:0007669"/>
    <property type="project" value="UniProtKB-UniRule"/>
</dbReference>
<proteinExistence type="inferred from homology"/>
<accession>A0A542XB25</accession>
<feature type="short sequence motif" description="'ERGGDP' region" evidence="10">
    <location>
        <begin position="204"/>
        <end position="209"/>
    </location>
</feature>
<feature type="binding site" evidence="10">
    <location>
        <begin position="44"/>
        <end position="47"/>
    </location>
    <ligand>
        <name>L-cysteinyl-5'-AMP</name>
        <dbReference type="ChEBI" id="CHEBI:144924"/>
    </ligand>
</feature>
<dbReference type="NCBIfam" id="TIGR03447">
    <property type="entry name" value="mycothiol_MshC"/>
    <property type="match status" value="1"/>
</dbReference>
<evidence type="ECO:0000256" key="2">
    <source>
        <dbReference type="ARBA" id="ARBA00007723"/>
    </source>
</evidence>
<organism evidence="12 13">
    <name type="scientific">Barrientosiimonas humi</name>
    <dbReference type="NCBI Taxonomy" id="999931"/>
    <lineage>
        <taxon>Bacteria</taxon>
        <taxon>Bacillati</taxon>
        <taxon>Actinomycetota</taxon>
        <taxon>Actinomycetes</taxon>
        <taxon>Micrococcales</taxon>
        <taxon>Dermacoccaceae</taxon>
        <taxon>Barrientosiimonas</taxon>
    </lineage>
</organism>
<gene>
    <name evidence="10" type="primary">mshC</name>
    <name evidence="12" type="ORF">FB554_1165</name>
</gene>
<dbReference type="InterPro" id="IPR017812">
    <property type="entry name" value="Mycothiol_ligase_MshC"/>
</dbReference>
<dbReference type="InterPro" id="IPR032678">
    <property type="entry name" value="tRNA-synt_1_cat_dom"/>
</dbReference>
<comment type="cofactor">
    <cofactor evidence="10">
        <name>Zn(2+)</name>
        <dbReference type="ChEBI" id="CHEBI:29105"/>
    </cofactor>
    <text evidence="10">Binds 1 zinc ion per subunit.</text>
</comment>
<keyword evidence="13" id="KW-1185">Reference proteome</keyword>